<keyword evidence="4 11" id="KW-0456">Lyase</keyword>
<feature type="domain" description="tRNA intron endonuclease catalytic" evidence="9">
    <location>
        <begin position="448"/>
        <end position="542"/>
    </location>
</feature>
<dbReference type="FunFam" id="3.40.1350.10:FF:000007">
    <property type="entry name" value="tRNA-splicing endonuclease subunit Sen2"/>
    <property type="match status" value="1"/>
</dbReference>
<evidence type="ECO:0000313" key="12">
    <source>
        <dbReference type="Proteomes" id="UP001175353"/>
    </source>
</evidence>
<reference evidence="10" key="1">
    <citation type="submission" date="2021-12" db="EMBL/GenBank/DDBJ databases">
        <title>Black yeast isolated from Biological Soil Crust.</title>
        <authorList>
            <person name="Kurbessoian T."/>
        </authorList>
    </citation>
    <scope>NUCLEOTIDE SEQUENCE</scope>
    <source>
        <strain evidence="10">CCFEE 5208</strain>
    </source>
</reference>
<proteinExistence type="inferred from homology"/>
<keyword evidence="11" id="KW-0255">Endonuclease</keyword>
<dbReference type="InterPro" id="IPR006677">
    <property type="entry name" value="tRNA_intron_Endonuc_cat-like"/>
</dbReference>
<dbReference type="PIRSF" id="PIRSF011789">
    <property type="entry name" value="tRNA_splic_SEN2"/>
    <property type="match status" value="1"/>
</dbReference>
<evidence type="ECO:0000256" key="8">
    <source>
        <dbReference type="SAM" id="MobiDB-lite"/>
    </source>
</evidence>
<comment type="similarity">
    <text evidence="1">Belongs to the tRNA-intron endonuclease family.</text>
</comment>
<dbReference type="EMBL" id="JAUJLE010000145">
    <property type="protein sequence ID" value="KAK0975598.1"/>
    <property type="molecule type" value="Genomic_DNA"/>
</dbReference>
<evidence type="ECO:0000256" key="1">
    <source>
        <dbReference type="ARBA" id="ARBA00008078"/>
    </source>
</evidence>
<dbReference type="PANTHER" id="PTHR21227:SF0">
    <property type="entry name" value="TRNA-SPLICING ENDONUCLEASE SUBUNIT SEN2"/>
    <property type="match status" value="1"/>
</dbReference>
<dbReference type="EC" id="4.6.1.16" evidence="2"/>
<keyword evidence="11" id="KW-0378">Hydrolase</keyword>
<evidence type="ECO:0000259" key="9">
    <source>
        <dbReference type="Pfam" id="PF01974"/>
    </source>
</evidence>
<feature type="active site" evidence="7">
    <location>
        <position position="478"/>
    </location>
</feature>
<feature type="region of interest" description="Disordered" evidence="8">
    <location>
        <begin position="190"/>
        <end position="236"/>
    </location>
</feature>
<dbReference type="Proteomes" id="UP001175353">
    <property type="component" value="Unassembled WGS sequence"/>
</dbReference>
<evidence type="ECO:0000256" key="6">
    <source>
        <dbReference type="ARBA" id="ARBA00034031"/>
    </source>
</evidence>
<dbReference type="GO" id="GO:0000214">
    <property type="term" value="C:tRNA-intron endonuclease complex"/>
    <property type="evidence" value="ECO:0007669"/>
    <property type="project" value="InterPro"/>
</dbReference>
<dbReference type="EMBL" id="JASUXU010000009">
    <property type="protein sequence ID" value="KAK0324492.1"/>
    <property type="molecule type" value="Genomic_DNA"/>
</dbReference>
<feature type="active site" evidence="7">
    <location>
        <position position="486"/>
    </location>
</feature>
<feature type="compositionally biased region" description="Polar residues" evidence="8">
    <location>
        <begin position="28"/>
        <end position="41"/>
    </location>
</feature>
<dbReference type="GO" id="GO:0000379">
    <property type="term" value="P:tRNA-type intron splice site recognition and cleavage"/>
    <property type="evidence" value="ECO:0007669"/>
    <property type="project" value="TreeGrafter"/>
</dbReference>
<evidence type="ECO:0000256" key="3">
    <source>
        <dbReference type="ARBA" id="ARBA00022694"/>
    </source>
</evidence>
<protein>
    <recommendedName>
        <fullName evidence="2">tRNA-intron lyase</fullName>
        <ecNumber evidence="2">4.6.1.16</ecNumber>
    </recommendedName>
    <alternativeName>
        <fullName evidence="5">tRNA-intron endonuclease Sen2</fullName>
    </alternativeName>
</protein>
<dbReference type="InterPro" id="IPR036167">
    <property type="entry name" value="tRNA_intron_Endo_cat-like_sf"/>
</dbReference>
<evidence type="ECO:0000256" key="4">
    <source>
        <dbReference type="ARBA" id="ARBA00023239"/>
    </source>
</evidence>
<dbReference type="CDD" id="cd22363">
    <property type="entry name" value="tRNA-intron_lyase_C"/>
    <property type="match status" value="1"/>
</dbReference>
<name>A0AAN6KCK4_9PEZI</name>
<dbReference type="Pfam" id="PF01974">
    <property type="entry name" value="tRNA_int_endo"/>
    <property type="match status" value="1"/>
</dbReference>
<comment type="caution">
    <text evidence="11">The sequence shown here is derived from an EMBL/GenBank/DDBJ whole genome shotgun (WGS) entry which is preliminary data.</text>
</comment>
<feature type="active site" evidence="7">
    <location>
        <position position="534"/>
    </location>
</feature>
<evidence type="ECO:0000313" key="11">
    <source>
        <dbReference type="EMBL" id="KAK0975598.1"/>
    </source>
</evidence>
<gene>
    <name evidence="11" type="primary">SEN2_1</name>
    <name evidence="10" type="synonym">SEN2_2</name>
    <name evidence="10" type="ORF">LTR82_004197</name>
    <name evidence="11" type="ORF">LTR91_013954</name>
</gene>
<feature type="compositionally biased region" description="Basic residues" evidence="8">
    <location>
        <begin position="43"/>
        <end position="53"/>
    </location>
</feature>
<dbReference type="InterPro" id="IPR006676">
    <property type="entry name" value="tRNA_splic"/>
</dbReference>
<dbReference type="GO" id="GO:0005737">
    <property type="term" value="C:cytoplasm"/>
    <property type="evidence" value="ECO:0007669"/>
    <property type="project" value="TreeGrafter"/>
</dbReference>
<dbReference type="Gene3D" id="3.40.1350.10">
    <property type="match status" value="1"/>
</dbReference>
<comment type="catalytic activity">
    <reaction evidence="6">
        <text>pretRNA = a 3'-half-tRNA molecule with a 5'-OH end + a 5'-half-tRNA molecule with a 2',3'-cyclic phosphate end + an intron with a 2',3'-cyclic phosphate and a 5'-hydroxyl terminus.</text>
        <dbReference type="EC" id="4.6.1.16"/>
    </reaction>
</comment>
<dbReference type="NCBIfam" id="TIGR00324">
    <property type="entry name" value="endA"/>
    <property type="match status" value="1"/>
</dbReference>
<dbReference type="GO" id="GO:0003676">
    <property type="term" value="F:nucleic acid binding"/>
    <property type="evidence" value="ECO:0007669"/>
    <property type="project" value="InterPro"/>
</dbReference>
<dbReference type="InterPro" id="IPR011856">
    <property type="entry name" value="tRNA_endonuc-like_dom_sf"/>
</dbReference>
<dbReference type="AlphaFoldDB" id="A0AAN6KCK4"/>
<dbReference type="InterPro" id="IPR016589">
    <property type="entry name" value="tRNA_splic_SEN2"/>
</dbReference>
<evidence type="ECO:0000313" key="10">
    <source>
        <dbReference type="EMBL" id="KAK0324492.1"/>
    </source>
</evidence>
<evidence type="ECO:0000256" key="5">
    <source>
        <dbReference type="ARBA" id="ARBA00032432"/>
    </source>
</evidence>
<keyword evidence="12" id="KW-1185">Reference proteome</keyword>
<dbReference type="SUPFAM" id="SSF53032">
    <property type="entry name" value="tRNA-intron endonuclease catalytic domain-like"/>
    <property type="match status" value="1"/>
</dbReference>
<dbReference type="PANTHER" id="PTHR21227">
    <property type="entry name" value="TRNA-SPLICING ENDONUCLEASE SUBUNIT SEN2"/>
    <property type="match status" value="1"/>
</dbReference>
<organism evidence="11 12">
    <name type="scientific">Friedmanniomyces endolithicus</name>
    <dbReference type="NCBI Taxonomy" id="329885"/>
    <lineage>
        <taxon>Eukaryota</taxon>
        <taxon>Fungi</taxon>
        <taxon>Dikarya</taxon>
        <taxon>Ascomycota</taxon>
        <taxon>Pezizomycotina</taxon>
        <taxon>Dothideomycetes</taxon>
        <taxon>Dothideomycetidae</taxon>
        <taxon>Mycosphaerellales</taxon>
        <taxon>Teratosphaeriaceae</taxon>
        <taxon>Friedmanniomyces</taxon>
    </lineage>
</organism>
<reference evidence="11" key="2">
    <citation type="submission" date="2023-06" db="EMBL/GenBank/DDBJ databases">
        <title>Black Yeasts Isolated from many extreme environments.</title>
        <authorList>
            <person name="Coleine C."/>
            <person name="Stajich J.E."/>
            <person name="Selbmann L."/>
        </authorList>
    </citation>
    <scope>NUCLEOTIDE SEQUENCE</scope>
    <source>
        <strain evidence="11">CCFEE 5200</strain>
    </source>
</reference>
<evidence type="ECO:0000256" key="7">
    <source>
        <dbReference type="PIRSR" id="PIRSR011789-1"/>
    </source>
</evidence>
<accession>A0AAN6KCK4</accession>
<dbReference type="GO" id="GO:0000213">
    <property type="term" value="F:tRNA-intron lyase activity"/>
    <property type="evidence" value="ECO:0007669"/>
    <property type="project" value="UniProtKB-EC"/>
</dbReference>
<feature type="region of interest" description="Disordered" evidence="8">
    <location>
        <begin position="1"/>
        <end position="57"/>
    </location>
</feature>
<keyword evidence="11" id="KW-0540">Nuclease</keyword>
<keyword evidence="3" id="KW-0819">tRNA processing</keyword>
<sequence>MAETVTIGGATPDIQGIDDAVPEASLVPGTNINGMKTQEQQTPKKRPPRRKKGPNYALSHNKPLPLDIHPLPAFHPSNPISLLRLCYVYIFHILAPPSSHAKSSYIGHFSSDTRSVHVTNPAHIRALWEMGFFGKASLSRSEPTWLDREKARLRAQAAGVGGARAAEVVTNARREERRLFKLERARAEREKIERQRAVEQGTAGVEDASESLLEPSQERQAGPDLAHTSPGSGALGQEAEGLLKKSEQLNPEPSEHRVADPAARIPKSRADDFLASLANGPMPYKDGAAIVPSTGNIDGNVNVLDEKNLTEPNIQNQEHLQITLEEAFFLSSALGVLHIKLPDTKQQPPSPIDLLILFAKHASFPSAQSRVRPLIPVPSLAVNSQPLHARAVSHAIAVAPLVKDPTESSLRVPITATPLTPQPPHLVASQNQVDLMGSKQLPAPDNHFLLNYVVYHHFRSLGWVVRPGLKFGADYMLYNRGPVFSHAEFAVIIMPSYTDAYWETPSGRRERRVKGEKNWWWLHCVNRVQSQVKKTLVLCYVDVPAPHSGQDVRGVSGNVEVAKLLRRYKIREFVIKRWAVNRSRE</sequence>
<dbReference type="Proteomes" id="UP001168146">
    <property type="component" value="Unassembled WGS sequence"/>
</dbReference>
<evidence type="ECO:0000256" key="2">
    <source>
        <dbReference type="ARBA" id="ARBA00012573"/>
    </source>
</evidence>